<evidence type="ECO:0000313" key="1">
    <source>
        <dbReference type="EMBL" id="KAH7981354.1"/>
    </source>
</evidence>
<keyword evidence="2" id="KW-1185">Reference proteome</keyword>
<sequence>MTDTIMEEEDFAGNGENDFGWQIVAGRRSRTTRKAVDEESTLACNQREHGIRGTAAGAMVKHRVIKASRMPQLPEEHSKIIIRPRGGLNLNKVSTTNVGTAVIEASGLTQEEAREDVVCPNFTQNIIVVSTPKPEHAAKYVRIKSFKIMEVEYEVNAYEAAPNATCKGVIRRVDIRDSQATITRNIVHDLNPLALAAKRIRTSGSVIVLFDGLKVPNFVRYGSTLVRCYLYRKQFDVCYTCGRVGHRSDVCPTPDFVHCRGCGTPNPGDEHVCAPKCKFCEGDHPTGDKLCQLRFQIPYVVRLRRRERNRTRSSTRALSEAQQLAPNHHPDDGERSRSRSRTRSRRRSLSRERSRSKSREAQVRFVERGSTPGERQTSGTTWADKVKGTVRVAGGISAAVAGDNDARIEQLIKEVTSLRKANEELTRQVTELRKKEQSSPVTIEIDRPVSKSSDLEEDNSPALKKRAMSSEDDLVFLAISEIKEAIKAIRETVETTNFKVDKLWKWRLTAEKRLKKIETRGEDDDEYLPSEVDSVKSLPGLSGRNTKRKIAVALGSAKVKDRI</sequence>
<organism evidence="1 2">
    <name type="scientific">Dermacentor silvarum</name>
    <name type="common">Tick</name>
    <dbReference type="NCBI Taxonomy" id="543639"/>
    <lineage>
        <taxon>Eukaryota</taxon>
        <taxon>Metazoa</taxon>
        <taxon>Ecdysozoa</taxon>
        <taxon>Arthropoda</taxon>
        <taxon>Chelicerata</taxon>
        <taxon>Arachnida</taxon>
        <taxon>Acari</taxon>
        <taxon>Parasitiformes</taxon>
        <taxon>Ixodida</taxon>
        <taxon>Ixodoidea</taxon>
        <taxon>Ixodidae</taxon>
        <taxon>Rhipicephalinae</taxon>
        <taxon>Dermacentor</taxon>
    </lineage>
</organism>
<accession>A0ACB8E414</accession>
<reference evidence="1" key="1">
    <citation type="submission" date="2020-05" db="EMBL/GenBank/DDBJ databases">
        <title>Large-scale comparative analyses of tick genomes elucidate their genetic diversity and vector capacities.</title>
        <authorList>
            <person name="Jia N."/>
            <person name="Wang J."/>
            <person name="Shi W."/>
            <person name="Du L."/>
            <person name="Sun Y."/>
            <person name="Zhan W."/>
            <person name="Jiang J."/>
            <person name="Wang Q."/>
            <person name="Zhang B."/>
            <person name="Ji P."/>
            <person name="Sakyi L.B."/>
            <person name="Cui X."/>
            <person name="Yuan T."/>
            <person name="Jiang B."/>
            <person name="Yang W."/>
            <person name="Lam T.T.-Y."/>
            <person name="Chang Q."/>
            <person name="Ding S."/>
            <person name="Wang X."/>
            <person name="Zhu J."/>
            <person name="Ruan X."/>
            <person name="Zhao L."/>
            <person name="Wei J."/>
            <person name="Que T."/>
            <person name="Du C."/>
            <person name="Cheng J."/>
            <person name="Dai P."/>
            <person name="Han X."/>
            <person name="Huang E."/>
            <person name="Gao Y."/>
            <person name="Liu J."/>
            <person name="Shao H."/>
            <person name="Ye R."/>
            <person name="Li L."/>
            <person name="Wei W."/>
            <person name="Wang X."/>
            <person name="Wang C."/>
            <person name="Yang T."/>
            <person name="Huo Q."/>
            <person name="Li W."/>
            <person name="Guo W."/>
            <person name="Chen H."/>
            <person name="Zhou L."/>
            <person name="Ni X."/>
            <person name="Tian J."/>
            <person name="Zhou Y."/>
            <person name="Sheng Y."/>
            <person name="Liu T."/>
            <person name="Pan Y."/>
            <person name="Xia L."/>
            <person name="Li J."/>
            <person name="Zhao F."/>
            <person name="Cao W."/>
        </authorList>
    </citation>
    <scope>NUCLEOTIDE SEQUENCE</scope>
    <source>
        <strain evidence="1">Dsil-2018</strain>
    </source>
</reference>
<dbReference type="Proteomes" id="UP000821865">
    <property type="component" value="Chromosome 1"/>
</dbReference>
<dbReference type="EMBL" id="CM023470">
    <property type="protein sequence ID" value="KAH7981354.1"/>
    <property type="molecule type" value="Genomic_DNA"/>
</dbReference>
<proteinExistence type="predicted"/>
<name>A0ACB8E414_DERSI</name>
<gene>
    <name evidence="1" type="ORF">HPB49_023321</name>
</gene>
<evidence type="ECO:0000313" key="2">
    <source>
        <dbReference type="Proteomes" id="UP000821865"/>
    </source>
</evidence>
<protein>
    <submittedName>
        <fullName evidence="1">Uncharacterized protein</fullName>
    </submittedName>
</protein>
<comment type="caution">
    <text evidence="1">The sequence shown here is derived from an EMBL/GenBank/DDBJ whole genome shotgun (WGS) entry which is preliminary data.</text>
</comment>